<organism evidence="4 5">
    <name type="scientific">Sphingomonas quercus</name>
    <dbReference type="NCBI Taxonomy" id="2842451"/>
    <lineage>
        <taxon>Bacteria</taxon>
        <taxon>Pseudomonadati</taxon>
        <taxon>Pseudomonadota</taxon>
        <taxon>Alphaproteobacteria</taxon>
        <taxon>Sphingomonadales</taxon>
        <taxon>Sphingomonadaceae</taxon>
        <taxon>Sphingomonas</taxon>
    </lineage>
</organism>
<keyword evidence="5" id="KW-1185">Reference proteome</keyword>
<dbReference type="InterPro" id="IPR050261">
    <property type="entry name" value="FrsA_esterase"/>
</dbReference>
<keyword evidence="2" id="KW-0732">Signal</keyword>
<dbReference type="EMBL" id="JAHKRT010000004">
    <property type="protein sequence ID" value="MBU3078114.1"/>
    <property type="molecule type" value="Genomic_DNA"/>
</dbReference>
<sequence length="287" mass="30120">MRRILPILALLAVPAGAQTLPDALTRDPPAVAGHPARLEQIRYPTGGLEVPARLFVAGGAGTHPTMLLLHGFPGTELNLDLARVFQRAGWNVMAVHYRGVWGGPGQFSFGHVVEDAHAALAWLRSPAAAAHGIDPKRIVVLGHSMGGFATVMLGDDRAVAGYVLISAANMGRSALALADNPGRRGGFADDAGYTNASIDSLIADARAHAADWDWDRRAALMAGRPVLVLTSDDGLAPTGEAAARAIAAAGGPKPETVHMTTDHSYNDHRIALAATILRWLEKSFPAP</sequence>
<comment type="caution">
    <text evidence="4">The sequence shown here is derived from an EMBL/GenBank/DDBJ whole genome shotgun (WGS) entry which is preliminary data.</text>
</comment>
<feature type="domain" description="Alpha/beta hydrolase fold-3" evidence="3">
    <location>
        <begin position="83"/>
        <end position="263"/>
    </location>
</feature>
<dbReference type="GO" id="GO:0016787">
    <property type="term" value="F:hydrolase activity"/>
    <property type="evidence" value="ECO:0007669"/>
    <property type="project" value="UniProtKB-KW"/>
</dbReference>
<proteinExistence type="predicted"/>
<dbReference type="RefSeq" id="WP_216323748.1">
    <property type="nucleotide sequence ID" value="NZ_JAHKRT010000004.1"/>
</dbReference>
<accession>A0ABS6BLI7</accession>
<name>A0ABS6BLI7_9SPHN</name>
<evidence type="ECO:0000313" key="5">
    <source>
        <dbReference type="Proteomes" id="UP000776276"/>
    </source>
</evidence>
<feature type="signal peptide" evidence="2">
    <location>
        <begin position="1"/>
        <end position="17"/>
    </location>
</feature>
<dbReference type="Pfam" id="PF07859">
    <property type="entry name" value="Abhydrolase_3"/>
    <property type="match status" value="1"/>
</dbReference>
<evidence type="ECO:0000256" key="2">
    <source>
        <dbReference type="SAM" id="SignalP"/>
    </source>
</evidence>
<dbReference type="InterPro" id="IPR013094">
    <property type="entry name" value="AB_hydrolase_3"/>
</dbReference>
<evidence type="ECO:0000259" key="3">
    <source>
        <dbReference type="Pfam" id="PF07859"/>
    </source>
</evidence>
<dbReference type="PANTHER" id="PTHR22946">
    <property type="entry name" value="DIENELACTONE HYDROLASE DOMAIN-CONTAINING PROTEIN-RELATED"/>
    <property type="match status" value="1"/>
</dbReference>
<evidence type="ECO:0000313" key="4">
    <source>
        <dbReference type="EMBL" id="MBU3078114.1"/>
    </source>
</evidence>
<evidence type="ECO:0000256" key="1">
    <source>
        <dbReference type="ARBA" id="ARBA00022801"/>
    </source>
</evidence>
<protein>
    <submittedName>
        <fullName evidence="4">Alpha/beta hydrolase</fullName>
    </submittedName>
</protein>
<keyword evidence="1 4" id="KW-0378">Hydrolase</keyword>
<gene>
    <name evidence="4" type="ORF">KOF26_09570</name>
</gene>
<feature type="chain" id="PRO_5046778904" evidence="2">
    <location>
        <begin position="18"/>
        <end position="287"/>
    </location>
</feature>
<reference evidence="4 5" key="1">
    <citation type="submission" date="2021-06" db="EMBL/GenBank/DDBJ databases">
        <title>Sphingomonas sp. XMGL2, whole genome shotgun sequencing project.</title>
        <authorList>
            <person name="Zhao G."/>
            <person name="Shen L."/>
        </authorList>
    </citation>
    <scope>NUCLEOTIDE SEQUENCE [LARGE SCALE GENOMIC DNA]</scope>
    <source>
        <strain evidence="4 5">XMGL2</strain>
    </source>
</reference>
<dbReference type="Proteomes" id="UP000776276">
    <property type="component" value="Unassembled WGS sequence"/>
</dbReference>
<dbReference type="PANTHER" id="PTHR22946:SF9">
    <property type="entry name" value="POLYKETIDE TRANSFERASE AF380"/>
    <property type="match status" value="1"/>
</dbReference>